<proteinExistence type="predicted"/>
<sequence>MKKKMAYAGIATALLFTVFQSTTFAASPAADVQKSVTELSKAHDLNVKDSKFKNLDVSRFLNDKAKTGFSKLATKNDYIMEQEPNDIPNLANPLQLGTGIAGDFSYNATRDGDFDLFEINVPKPGYLFLGGGLNRVDYLTRFGFGLFDVYGKIVEPEYAASKDGIDYLILPVKSGTYYIAAANLDEYVSYDQYLLYANMLDTTAPDAPKVNPIDDNDKIISGTAEAGSMVTIKNGTVIYTTVNVNNSGKFKVNLPKPFKAGTKLSFTATDDAGNVSKAKTITVLDKTPPATLTVNKVTKNSKYVSGKTEAKVSVTVKAGSKTLARGKADAKGYFKLKIKAQKKNTVLTITATDAAGNSKVVKVKVK</sequence>
<name>A0ABU6NAB4_9BACI</name>
<protein>
    <submittedName>
        <fullName evidence="3">Ig-like domain-containing protein</fullName>
    </submittedName>
</protein>
<feature type="domain" description="Bacterial Ig" evidence="2">
    <location>
        <begin position="204"/>
        <end position="285"/>
    </location>
</feature>
<dbReference type="Gene3D" id="2.60.40.10">
    <property type="entry name" value="Immunoglobulins"/>
    <property type="match status" value="2"/>
</dbReference>
<keyword evidence="1" id="KW-0732">Signal</keyword>
<feature type="chain" id="PRO_5046355036" evidence="1">
    <location>
        <begin position="26"/>
        <end position="366"/>
    </location>
</feature>
<evidence type="ECO:0000313" key="4">
    <source>
        <dbReference type="Proteomes" id="UP001330749"/>
    </source>
</evidence>
<keyword evidence="4" id="KW-1185">Reference proteome</keyword>
<accession>A0ABU6NAB4</accession>
<dbReference type="RefSeq" id="WP_327968182.1">
    <property type="nucleotide sequence ID" value="NZ_JARMQG010000144.1"/>
</dbReference>
<evidence type="ECO:0000256" key="1">
    <source>
        <dbReference type="SAM" id="SignalP"/>
    </source>
</evidence>
<evidence type="ECO:0000259" key="2">
    <source>
        <dbReference type="Pfam" id="PF17936"/>
    </source>
</evidence>
<comment type="caution">
    <text evidence="3">The sequence shown here is derived from an EMBL/GenBank/DDBJ whole genome shotgun (WGS) entry which is preliminary data.</text>
</comment>
<gene>
    <name evidence="3" type="ORF">P4447_11890</name>
</gene>
<dbReference type="InterPro" id="IPR013783">
    <property type="entry name" value="Ig-like_fold"/>
</dbReference>
<feature type="signal peptide" evidence="1">
    <location>
        <begin position="1"/>
        <end position="25"/>
    </location>
</feature>
<evidence type="ECO:0000313" key="3">
    <source>
        <dbReference type="EMBL" id="MED3563144.1"/>
    </source>
</evidence>
<dbReference type="EMBL" id="JARMQG010000144">
    <property type="protein sequence ID" value="MED3563144.1"/>
    <property type="molecule type" value="Genomic_DNA"/>
</dbReference>
<dbReference type="InterPro" id="IPR041498">
    <property type="entry name" value="Big_6"/>
</dbReference>
<reference evidence="3 4" key="1">
    <citation type="submission" date="2023-03" db="EMBL/GenBank/DDBJ databases">
        <title>Bacillus Genome Sequencing.</title>
        <authorList>
            <person name="Dunlap C."/>
        </authorList>
    </citation>
    <scope>NUCLEOTIDE SEQUENCE [LARGE SCALE GENOMIC DNA]</scope>
    <source>
        <strain evidence="3 4">B-14544</strain>
    </source>
</reference>
<organism evidence="3 4">
    <name type="scientific">Bacillus xiapuensis</name>
    <dbReference type="NCBI Taxonomy" id="2014075"/>
    <lineage>
        <taxon>Bacteria</taxon>
        <taxon>Bacillati</taxon>
        <taxon>Bacillota</taxon>
        <taxon>Bacilli</taxon>
        <taxon>Bacillales</taxon>
        <taxon>Bacillaceae</taxon>
        <taxon>Bacillus</taxon>
    </lineage>
</organism>
<dbReference type="NCBIfam" id="NF033510">
    <property type="entry name" value="Ca_tandemer"/>
    <property type="match status" value="2"/>
</dbReference>
<dbReference type="Pfam" id="PF17936">
    <property type="entry name" value="Big_6"/>
    <property type="match status" value="2"/>
</dbReference>
<feature type="domain" description="Bacterial Ig" evidence="2">
    <location>
        <begin position="289"/>
        <end position="358"/>
    </location>
</feature>
<dbReference type="Gene3D" id="2.60.120.380">
    <property type="match status" value="1"/>
</dbReference>
<dbReference type="Proteomes" id="UP001330749">
    <property type="component" value="Unassembled WGS sequence"/>
</dbReference>